<keyword evidence="4" id="KW-1185">Reference proteome</keyword>
<dbReference type="AlphaFoldDB" id="A0A0N4UXT9"/>
<evidence type="ECO:0000256" key="1">
    <source>
        <dbReference type="SAM" id="MobiDB-lite"/>
    </source>
</evidence>
<accession>A0A0N4UXT9</accession>
<evidence type="ECO:0000256" key="2">
    <source>
        <dbReference type="SAM" id="Phobius"/>
    </source>
</evidence>
<dbReference type="STRING" id="51028.A0A0N4UXT9"/>
<proteinExistence type="predicted"/>
<keyword evidence="2" id="KW-0812">Transmembrane</keyword>
<sequence length="187" mass="22196">MASYAMLNLRLRPSENLQRMIAVRTLFGRKKKYITPGETRHQLKPPPDEKGYMKYTRYWSNIAAFEPQLRTGDTLSRALFGKLKESYELYPFHLLATVYVIITGLFIYLTTTTIEFGNVRYKTWPYLRDKYWKYTTLPTDPTGATHQRFPLMEQLLDEIEEASQARRKEDEAREQAMKAYSDHKKHR</sequence>
<organism evidence="5">
    <name type="scientific">Enterobius vermicularis</name>
    <name type="common">Human pinworm</name>
    <dbReference type="NCBI Taxonomy" id="51028"/>
    <lineage>
        <taxon>Eukaryota</taxon>
        <taxon>Metazoa</taxon>
        <taxon>Ecdysozoa</taxon>
        <taxon>Nematoda</taxon>
        <taxon>Chromadorea</taxon>
        <taxon>Rhabditida</taxon>
        <taxon>Spirurina</taxon>
        <taxon>Oxyuridomorpha</taxon>
        <taxon>Oxyuroidea</taxon>
        <taxon>Oxyuridae</taxon>
        <taxon>Enterobius</taxon>
    </lineage>
</organism>
<dbReference type="Proteomes" id="UP000274131">
    <property type="component" value="Unassembled WGS sequence"/>
</dbReference>
<keyword evidence="2" id="KW-0472">Membrane</keyword>
<reference evidence="5" key="1">
    <citation type="submission" date="2016-04" db="UniProtKB">
        <authorList>
            <consortium name="WormBaseParasite"/>
        </authorList>
    </citation>
    <scope>IDENTIFICATION</scope>
</reference>
<dbReference type="EMBL" id="UXUI01007313">
    <property type="protein sequence ID" value="VDD86930.1"/>
    <property type="molecule type" value="Genomic_DNA"/>
</dbReference>
<dbReference type="WBParaSite" id="EVEC_0000236501-mRNA-1">
    <property type="protein sequence ID" value="EVEC_0000236501-mRNA-1"/>
    <property type="gene ID" value="EVEC_0000236501"/>
</dbReference>
<feature type="transmembrane region" description="Helical" evidence="2">
    <location>
        <begin position="89"/>
        <end position="109"/>
    </location>
</feature>
<keyword evidence="2" id="KW-1133">Transmembrane helix</keyword>
<dbReference type="OrthoDB" id="5826678at2759"/>
<evidence type="ECO:0000313" key="3">
    <source>
        <dbReference type="EMBL" id="VDD86930.1"/>
    </source>
</evidence>
<feature type="compositionally biased region" description="Basic and acidic residues" evidence="1">
    <location>
        <begin position="163"/>
        <end position="187"/>
    </location>
</feature>
<reference evidence="3 4" key="2">
    <citation type="submission" date="2018-10" db="EMBL/GenBank/DDBJ databases">
        <authorList>
            <consortium name="Pathogen Informatics"/>
        </authorList>
    </citation>
    <scope>NUCLEOTIDE SEQUENCE [LARGE SCALE GENOMIC DNA]</scope>
</reference>
<gene>
    <name evidence="3" type="ORF">EVEC_LOCUS2073</name>
</gene>
<feature type="region of interest" description="Disordered" evidence="1">
    <location>
        <begin position="162"/>
        <end position="187"/>
    </location>
</feature>
<evidence type="ECO:0000313" key="5">
    <source>
        <dbReference type="WBParaSite" id="EVEC_0000236501-mRNA-1"/>
    </source>
</evidence>
<name>A0A0N4UXT9_ENTVE</name>
<evidence type="ECO:0000313" key="4">
    <source>
        <dbReference type="Proteomes" id="UP000274131"/>
    </source>
</evidence>
<protein>
    <submittedName>
        <fullName evidence="5">Transmembrane protein</fullName>
    </submittedName>
</protein>